<dbReference type="InterPro" id="IPR027417">
    <property type="entry name" value="P-loop_NTPase"/>
</dbReference>
<gene>
    <name evidence="8" type="ORF">BDFB_009768</name>
</gene>
<dbReference type="Pfam" id="PF00005">
    <property type="entry name" value="ABC_tran"/>
    <property type="match status" value="1"/>
</dbReference>
<dbReference type="GO" id="GO:0005524">
    <property type="term" value="F:ATP binding"/>
    <property type="evidence" value="ECO:0007669"/>
    <property type="project" value="InterPro"/>
</dbReference>
<comment type="caution">
    <text evidence="8">The sequence shown here is derived from an EMBL/GenBank/DDBJ whole genome shotgun (WGS) entry which is preliminary data.</text>
</comment>
<evidence type="ECO:0000256" key="3">
    <source>
        <dbReference type="ARBA" id="ARBA00022448"/>
    </source>
</evidence>
<evidence type="ECO:0000256" key="2">
    <source>
        <dbReference type="ARBA" id="ARBA00005814"/>
    </source>
</evidence>
<dbReference type="OrthoDB" id="66620at2759"/>
<keyword evidence="4" id="KW-0812">Transmembrane</keyword>
<comment type="similarity">
    <text evidence="2">Belongs to the ABC transporter superfamily. ABCG family. Eye pigment precursor importer (TC 3.A.1.204) subfamily.</text>
</comment>
<dbReference type="GO" id="GO:0005886">
    <property type="term" value="C:plasma membrane"/>
    <property type="evidence" value="ECO:0007669"/>
    <property type="project" value="TreeGrafter"/>
</dbReference>
<dbReference type="Gene3D" id="3.40.50.300">
    <property type="entry name" value="P-loop containing nucleotide triphosphate hydrolases"/>
    <property type="match status" value="2"/>
</dbReference>
<keyword evidence="9" id="KW-1185">Reference proteome</keyword>
<evidence type="ECO:0000256" key="1">
    <source>
        <dbReference type="ARBA" id="ARBA00004141"/>
    </source>
</evidence>
<keyword evidence="5" id="KW-1133">Transmembrane helix</keyword>
<dbReference type="GO" id="GO:0042626">
    <property type="term" value="F:ATPase-coupled transmembrane transporter activity"/>
    <property type="evidence" value="ECO:0007669"/>
    <property type="project" value="TreeGrafter"/>
</dbReference>
<dbReference type="STRING" id="1661398.A0A482V1E3"/>
<organism evidence="8 9">
    <name type="scientific">Asbolus verrucosus</name>
    <name type="common">Desert ironclad beetle</name>
    <dbReference type="NCBI Taxonomy" id="1661398"/>
    <lineage>
        <taxon>Eukaryota</taxon>
        <taxon>Metazoa</taxon>
        <taxon>Ecdysozoa</taxon>
        <taxon>Arthropoda</taxon>
        <taxon>Hexapoda</taxon>
        <taxon>Insecta</taxon>
        <taxon>Pterygota</taxon>
        <taxon>Neoptera</taxon>
        <taxon>Endopterygota</taxon>
        <taxon>Coleoptera</taxon>
        <taxon>Polyphaga</taxon>
        <taxon>Cucujiformia</taxon>
        <taxon>Tenebrionidae</taxon>
        <taxon>Pimeliinae</taxon>
        <taxon>Asbolus</taxon>
    </lineage>
</organism>
<dbReference type="PANTHER" id="PTHR48041:SF15">
    <property type="entry name" value="FI05267P"/>
    <property type="match status" value="1"/>
</dbReference>
<evidence type="ECO:0000256" key="4">
    <source>
        <dbReference type="ARBA" id="ARBA00022692"/>
    </source>
</evidence>
<proteinExistence type="inferred from homology"/>
<name>A0A482V1E3_ASBVE</name>
<dbReference type="GO" id="GO:0016887">
    <property type="term" value="F:ATP hydrolysis activity"/>
    <property type="evidence" value="ECO:0007669"/>
    <property type="project" value="InterPro"/>
</dbReference>
<evidence type="ECO:0000256" key="5">
    <source>
        <dbReference type="ARBA" id="ARBA00022989"/>
    </source>
</evidence>
<evidence type="ECO:0000256" key="6">
    <source>
        <dbReference type="ARBA" id="ARBA00023136"/>
    </source>
</evidence>
<evidence type="ECO:0000313" key="8">
    <source>
        <dbReference type="EMBL" id="RZB38752.1"/>
    </source>
</evidence>
<comment type="subcellular location">
    <subcellularLocation>
        <location evidence="1">Membrane</location>
        <topology evidence="1">Multi-pass membrane protein</topology>
    </subcellularLocation>
</comment>
<feature type="domain" description="ABC transporter" evidence="7">
    <location>
        <begin position="5"/>
        <end position="127"/>
    </location>
</feature>
<dbReference type="EMBL" id="QDEB01134013">
    <property type="protein sequence ID" value="RZB38752.1"/>
    <property type="molecule type" value="Genomic_DNA"/>
</dbReference>
<dbReference type="InterPro" id="IPR050352">
    <property type="entry name" value="ABCG_transporters"/>
</dbReference>
<reference evidence="8 9" key="1">
    <citation type="submission" date="2017-03" db="EMBL/GenBank/DDBJ databases">
        <title>Genome of the blue death feigning beetle - Asbolus verrucosus.</title>
        <authorList>
            <person name="Rider S.D."/>
        </authorList>
    </citation>
    <scope>NUCLEOTIDE SEQUENCE [LARGE SCALE GENOMIC DNA]</scope>
    <source>
        <strain evidence="8">Butters</strain>
        <tissue evidence="8">Head and leg muscle</tissue>
    </source>
</reference>
<dbReference type="Proteomes" id="UP000292052">
    <property type="component" value="Unassembled WGS sequence"/>
</dbReference>
<feature type="non-terminal residue" evidence="8">
    <location>
        <position position="1"/>
    </location>
</feature>
<protein>
    <submittedName>
        <fullName evidence="8">ABC tran and/or AAA 21 domain containing protein</fullName>
    </submittedName>
</protein>
<evidence type="ECO:0000259" key="7">
    <source>
        <dbReference type="Pfam" id="PF00005"/>
    </source>
</evidence>
<keyword evidence="3" id="KW-0813">Transport</keyword>
<feature type="non-terminal residue" evidence="8">
    <location>
        <position position="129"/>
    </location>
</feature>
<dbReference type="AlphaFoldDB" id="A0A482V1E3"/>
<keyword evidence="6" id="KW-0472">Membrane</keyword>
<dbReference type="PANTHER" id="PTHR48041">
    <property type="entry name" value="ABC TRANSPORTER G FAMILY MEMBER 28"/>
    <property type="match status" value="1"/>
</dbReference>
<dbReference type="SUPFAM" id="SSF52540">
    <property type="entry name" value="P-loop containing nucleoside triphosphate hydrolases"/>
    <property type="match status" value="1"/>
</dbReference>
<accession>A0A482V1E3</accession>
<dbReference type="InterPro" id="IPR003439">
    <property type="entry name" value="ABC_transporter-like_ATP-bd"/>
</dbReference>
<evidence type="ECO:0000313" key="9">
    <source>
        <dbReference type="Proteomes" id="UP000292052"/>
    </source>
</evidence>
<sequence length="129" mass="14059">SKLILRSISGKFRSGQLTAILGPSGAGKSTLLNILAGYKCREATGTILINGEPRNLKEFSNISRYIMQQDLIQPLLSVDEAMMIAANLKLTRSTSTDQLSGGERKRLSIALELVNNPPVLFLDEPTTRT</sequence>